<comment type="caution">
    <text evidence="1">The sequence shown here is derived from an EMBL/GenBank/DDBJ whole genome shotgun (WGS) entry which is preliminary data.</text>
</comment>
<organism evidence="1 2">
    <name type="scientific">Phlebia brevispora</name>
    <dbReference type="NCBI Taxonomy" id="194682"/>
    <lineage>
        <taxon>Eukaryota</taxon>
        <taxon>Fungi</taxon>
        <taxon>Dikarya</taxon>
        <taxon>Basidiomycota</taxon>
        <taxon>Agaricomycotina</taxon>
        <taxon>Agaricomycetes</taxon>
        <taxon>Polyporales</taxon>
        <taxon>Meruliaceae</taxon>
        <taxon>Phlebia</taxon>
    </lineage>
</organism>
<sequence length="560" mass="62274">MVLFSSPLWLCVLVLARVVAFAGSVSEGGSCSTNDNHLDPATHKFITDCNDKTFCSGTNGTCQAKQCRRDEFPFGYDPGDVLPPMCGRGTFCPDEGSGCQSLIAVGQPCQLNRDDQCAPPNDWQPLASSQNVNGSICLQSTCMYANATLGQRCIIDSVTYIDVGPNGQQISNNICFLTKPVGSSCALDQECRSVNCGASGTCQDPLDMARKLQAWQVAVTSAAVALSMVSTVTSLVVFHKRLRLRNHRELCEYYHEQLKATDLFKFNNINLDIWTETYGNNFYLSYLARWPDLCYVQAAPSGRLMSYGLGKAEGLGTEWHGHVTAITVAPEYRRLNLARKMMNMLEHVSDQGYKGYFVDLYVRCTNTVAIGMYERLGVQRLQAGAGSITGVWARGETEKTKRMRTVSVRSVARGDVSCAGRRPGSDSLSSMPTDMRKPLSLDPHRRSVRANGREFVHSVRLESFVFSNQIGGVACLYRFIKRAFDEAKLYVLRTYASSFFCCLLACFSCNALDTQLRCVFRFGHLYDTDYPGQRREDDPEDDEKPPSPQRGHPWPMRFST</sequence>
<dbReference type="EMBL" id="JANHOG010001114">
    <property type="protein sequence ID" value="KAJ3543740.1"/>
    <property type="molecule type" value="Genomic_DNA"/>
</dbReference>
<protein>
    <submittedName>
        <fullName evidence="1">Uncharacterized protein</fullName>
    </submittedName>
</protein>
<gene>
    <name evidence="1" type="ORF">NM688_g5827</name>
</gene>
<name>A0ACC1SPB0_9APHY</name>
<keyword evidence="2" id="KW-1185">Reference proteome</keyword>
<proteinExistence type="predicted"/>
<reference evidence="1" key="1">
    <citation type="submission" date="2022-07" db="EMBL/GenBank/DDBJ databases">
        <title>Genome Sequence of Phlebia brevispora.</title>
        <authorList>
            <person name="Buettner E."/>
        </authorList>
    </citation>
    <scope>NUCLEOTIDE SEQUENCE</scope>
    <source>
        <strain evidence="1">MPL23</strain>
    </source>
</reference>
<accession>A0ACC1SPB0</accession>
<evidence type="ECO:0000313" key="1">
    <source>
        <dbReference type="EMBL" id="KAJ3543740.1"/>
    </source>
</evidence>
<dbReference type="Proteomes" id="UP001148662">
    <property type="component" value="Unassembled WGS sequence"/>
</dbReference>
<evidence type="ECO:0000313" key="2">
    <source>
        <dbReference type="Proteomes" id="UP001148662"/>
    </source>
</evidence>